<accession>A0A833SQ99</accession>
<evidence type="ECO:0008006" key="3">
    <source>
        <dbReference type="Google" id="ProtNLM"/>
    </source>
</evidence>
<comment type="caution">
    <text evidence="1">The sequence shown here is derived from an EMBL/GenBank/DDBJ whole genome shotgun (WGS) entry which is preliminary data.</text>
</comment>
<sequence>MLMNLTSDCREYQFGKSGPSSKWITKFLARHSDRSSAHKGRILDTARVNAVKSDGIERLLTEYDDVLKKKKNYIPPSRAYYCNETGVEPQGGNH</sequence>
<proteinExistence type="predicted"/>
<dbReference type="AlphaFoldDB" id="A0A833SQ99"/>
<organism evidence="1 2">
    <name type="scientific">Phytophthora infestans</name>
    <name type="common">Potato late blight agent</name>
    <name type="synonym">Botrytis infestans</name>
    <dbReference type="NCBI Taxonomy" id="4787"/>
    <lineage>
        <taxon>Eukaryota</taxon>
        <taxon>Sar</taxon>
        <taxon>Stramenopiles</taxon>
        <taxon>Oomycota</taxon>
        <taxon>Peronosporomycetes</taxon>
        <taxon>Peronosporales</taxon>
        <taxon>Peronosporaceae</taxon>
        <taxon>Phytophthora</taxon>
    </lineage>
</organism>
<evidence type="ECO:0000313" key="1">
    <source>
        <dbReference type="EMBL" id="KAF4044296.1"/>
    </source>
</evidence>
<dbReference type="EMBL" id="WSZM01000073">
    <property type="protein sequence ID" value="KAF4044296.1"/>
    <property type="molecule type" value="Genomic_DNA"/>
</dbReference>
<keyword evidence="2" id="KW-1185">Reference proteome</keyword>
<reference evidence="1" key="1">
    <citation type="submission" date="2020-04" db="EMBL/GenBank/DDBJ databases">
        <title>Hybrid Assembly of Korean Phytophthora infestans isolates.</title>
        <authorList>
            <person name="Prokchorchik M."/>
            <person name="Lee Y."/>
            <person name="Seo J."/>
            <person name="Cho J.-H."/>
            <person name="Park Y.-E."/>
            <person name="Jang D.-C."/>
            <person name="Im J.-S."/>
            <person name="Choi J.-G."/>
            <person name="Park H.-J."/>
            <person name="Lee G.-B."/>
            <person name="Lee Y.-G."/>
            <person name="Hong S.-Y."/>
            <person name="Cho K."/>
            <person name="Sohn K.H."/>
        </authorList>
    </citation>
    <scope>NUCLEOTIDE SEQUENCE</scope>
    <source>
        <strain evidence="1">KR_1_A1</strain>
    </source>
</reference>
<gene>
    <name evidence="1" type="ORF">GN244_ATG03385</name>
</gene>
<evidence type="ECO:0000313" key="2">
    <source>
        <dbReference type="Proteomes" id="UP000602510"/>
    </source>
</evidence>
<protein>
    <recommendedName>
        <fullName evidence="3">HTH CENPB-type domain-containing protein</fullName>
    </recommendedName>
</protein>
<name>A0A833SQ99_PHYIN</name>
<dbReference type="Proteomes" id="UP000602510">
    <property type="component" value="Unassembled WGS sequence"/>
</dbReference>